<dbReference type="GO" id="GO:0007160">
    <property type="term" value="P:cell-matrix adhesion"/>
    <property type="evidence" value="ECO:0007669"/>
    <property type="project" value="TreeGrafter"/>
</dbReference>
<keyword evidence="2" id="KW-0964">Secreted</keyword>
<accession>A0A4W4F862</accession>
<feature type="domain" description="Thyroglobulin type-1" evidence="8">
    <location>
        <begin position="1"/>
        <end position="64"/>
    </location>
</feature>
<name>A0A4W4F862_ELEEL</name>
<evidence type="ECO:0000256" key="4">
    <source>
        <dbReference type="ARBA" id="ARBA00023157"/>
    </source>
</evidence>
<sequence length="145" mass="16017">KCEQERDNVTVKHMMGAFIPQCDEEGHYRPLQCHPSTGYCWCVNSTGQKIEGTNTPPGTKTPNCEAPDHPKTKCEQERDNVTVKHMIGAFIPQCDEEGHYRPLQCHPSTGYCWCVNSTGQKIEGTNTPPGTKTPNCEAPGKTVAL</sequence>
<evidence type="ECO:0000256" key="3">
    <source>
        <dbReference type="ARBA" id="ARBA00022737"/>
    </source>
</evidence>
<reference evidence="9" key="4">
    <citation type="submission" date="2025-08" db="UniProtKB">
        <authorList>
            <consortium name="Ensembl"/>
        </authorList>
    </citation>
    <scope>IDENTIFICATION</scope>
</reference>
<dbReference type="GeneTree" id="ENSGT00390000018436"/>
<dbReference type="OMA" id="TPNCEAP"/>
<evidence type="ECO:0000256" key="5">
    <source>
        <dbReference type="ARBA" id="ARBA00023180"/>
    </source>
</evidence>
<feature type="disulfide bond" evidence="6">
    <location>
        <begin position="33"/>
        <end position="40"/>
    </location>
</feature>
<dbReference type="SUPFAM" id="SSF57610">
    <property type="entry name" value="Thyroglobulin type-1 domain"/>
    <property type="match status" value="2"/>
</dbReference>
<dbReference type="GO" id="GO:0005615">
    <property type="term" value="C:extracellular space"/>
    <property type="evidence" value="ECO:0007669"/>
    <property type="project" value="TreeGrafter"/>
</dbReference>
<evidence type="ECO:0000256" key="6">
    <source>
        <dbReference type="PROSITE-ProRule" id="PRU00500"/>
    </source>
</evidence>
<dbReference type="Ensembl" id="ENSEEET00000021196.2">
    <property type="protein sequence ID" value="ENSEEEP00000020962.2"/>
    <property type="gene ID" value="ENSEEEG00000010221.2"/>
</dbReference>
<reference evidence="10" key="2">
    <citation type="journal article" date="2017" name="Sci. Adv.">
        <title>A tail of two voltages: Proteomic comparison of the three electric organs of the electric eel.</title>
        <authorList>
            <person name="Traeger L.L."/>
            <person name="Sabat G."/>
            <person name="Barrett-Wilt G.A."/>
            <person name="Wells G.B."/>
            <person name="Sussman M.R."/>
        </authorList>
    </citation>
    <scope>NUCLEOTIDE SEQUENCE [LARGE SCALE GENOMIC DNA]</scope>
</reference>
<comment type="subcellular location">
    <subcellularLocation>
        <location evidence="1">Secreted</location>
    </subcellularLocation>
</comment>
<keyword evidence="5" id="KW-0325">Glycoprotein</keyword>
<dbReference type="Pfam" id="PF00086">
    <property type="entry name" value="Thyroglobulin_1"/>
    <property type="match status" value="2"/>
</dbReference>
<feature type="disulfide bond" evidence="6">
    <location>
        <begin position="105"/>
        <end position="112"/>
    </location>
</feature>
<keyword evidence="10" id="KW-1185">Reference proteome</keyword>
<feature type="region of interest" description="Disordered" evidence="7">
    <location>
        <begin position="52"/>
        <end position="72"/>
    </location>
</feature>
<dbReference type="PANTHER" id="PTHR12352:SF3">
    <property type="entry name" value="NIDOGEN-2"/>
    <property type="match status" value="1"/>
</dbReference>
<feature type="domain" description="Thyroglobulin type-1" evidence="8">
    <location>
        <begin position="71"/>
        <end position="136"/>
    </location>
</feature>
<dbReference type="Proteomes" id="UP000314983">
    <property type="component" value="Chromosome 12"/>
</dbReference>
<protein>
    <recommendedName>
        <fullName evidence="8">Thyroglobulin type-1 domain-containing protein</fullName>
    </recommendedName>
</protein>
<proteinExistence type="predicted"/>
<dbReference type="SMART" id="SM00211">
    <property type="entry name" value="TY"/>
    <property type="match status" value="2"/>
</dbReference>
<evidence type="ECO:0000313" key="10">
    <source>
        <dbReference type="Proteomes" id="UP000314983"/>
    </source>
</evidence>
<dbReference type="InterPro" id="IPR000716">
    <property type="entry name" value="Thyroglobulin_1"/>
</dbReference>
<dbReference type="GO" id="GO:0005604">
    <property type="term" value="C:basement membrane"/>
    <property type="evidence" value="ECO:0007669"/>
    <property type="project" value="TreeGrafter"/>
</dbReference>
<reference evidence="10" key="1">
    <citation type="journal article" date="2014" name="Science">
        <title>Nonhuman genetics. Genomic basis for the convergent evolution of electric organs.</title>
        <authorList>
            <person name="Gallant J.R."/>
            <person name="Traeger L.L."/>
            <person name="Volkening J.D."/>
            <person name="Moffett H."/>
            <person name="Chen P.H."/>
            <person name="Novina C.D."/>
            <person name="Phillips G.N.Jr."/>
            <person name="Anand R."/>
            <person name="Wells G.B."/>
            <person name="Pinch M."/>
            <person name="Guth R."/>
            <person name="Unguez G.A."/>
            <person name="Albert J.S."/>
            <person name="Zakon H.H."/>
            <person name="Samanta M.P."/>
            <person name="Sussman M.R."/>
        </authorList>
    </citation>
    <scope>NUCLEOTIDE SEQUENCE [LARGE SCALE GENOMIC DNA]</scope>
</reference>
<keyword evidence="3" id="KW-0677">Repeat</keyword>
<keyword evidence="4 6" id="KW-1015">Disulfide bond</keyword>
<dbReference type="PROSITE" id="PS51162">
    <property type="entry name" value="THYROGLOBULIN_1_2"/>
    <property type="match status" value="2"/>
</dbReference>
<dbReference type="Gene3D" id="4.10.800.10">
    <property type="entry name" value="Thyroglobulin type-1"/>
    <property type="match status" value="2"/>
</dbReference>
<dbReference type="FunFam" id="4.10.800.10:FF:000001">
    <property type="entry name" value="Testican-3 isoform 2"/>
    <property type="match status" value="2"/>
</dbReference>
<dbReference type="CDD" id="cd00191">
    <property type="entry name" value="TY"/>
    <property type="match status" value="2"/>
</dbReference>
<dbReference type="PROSITE" id="PS00484">
    <property type="entry name" value="THYROGLOBULIN_1_1"/>
    <property type="match status" value="2"/>
</dbReference>
<dbReference type="InterPro" id="IPR051950">
    <property type="entry name" value="Dev_reg/Prot_inhib"/>
</dbReference>
<dbReference type="PANTHER" id="PTHR12352">
    <property type="entry name" value="SECRETED MODULAR CALCIUM-BINDING PROTEIN"/>
    <property type="match status" value="1"/>
</dbReference>
<reference evidence="9" key="3">
    <citation type="submission" date="2020-05" db="EMBL/GenBank/DDBJ databases">
        <title>Electrophorus electricus (electric eel) genome, fEleEle1, primary haplotype.</title>
        <authorList>
            <person name="Myers G."/>
            <person name="Meyer A."/>
            <person name="Fedrigo O."/>
            <person name="Formenti G."/>
            <person name="Rhie A."/>
            <person name="Tracey A."/>
            <person name="Sims Y."/>
            <person name="Jarvis E.D."/>
        </authorList>
    </citation>
    <scope>NUCLEOTIDE SEQUENCE [LARGE SCALE GENOMIC DNA]</scope>
</reference>
<evidence type="ECO:0000259" key="8">
    <source>
        <dbReference type="PROSITE" id="PS51162"/>
    </source>
</evidence>
<organism evidence="9 10">
    <name type="scientific">Electrophorus electricus</name>
    <name type="common">Electric eel</name>
    <name type="synonym">Gymnotus electricus</name>
    <dbReference type="NCBI Taxonomy" id="8005"/>
    <lineage>
        <taxon>Eukaryota</taxon>
        <taxon>Metazoa</taxon>
        <taxon>Chordata</taxon>
        <taxon>Craniata</taxon>
        <taxon>Vertebrata</taxon>
        <taxon>Euteleostomi</taxon>
        <taxon>Actinopterygii</taxon>
        <taxon>Neopterygii</taxon>
        <taxon>Teleostei</taxon>
        <taxon>Ostariophysi</taxon>
        <taxon>Gymnotiformes</taxon>
        <taxon>Gymnotoidei</taxon>
        <taxon>Gymnotidae</taxon>
        <taxon>Electrophorus</taxon>
    </lineage>
</organism>
<evidence type="ECO:0000256" key="2">
    <source>
        <dbReference type="ARBA" id="ARBA00022525"/>
    </source>
</evidence>
<reference evidence="9" key="5">
    <citation type="submission" date="2025-09" db="UniProtKB">
        <authorList>
            <consortium name="Ensembl"/>
        </authorList>
    </citation>
    <scope>IDENTIFICATION</scope>
</reference>
<evidence type="ECO:0000256" key="7">
    <source>
        <dbReference type="SAM" id="MobiDB-lite"/>
    </source>
</evidence>
<evidence type="ECO:0000256" key="1">
    <source>
        <dbReference type="ARBA" id="ARBA00004613"/>
    </source>
</evidence>
<comment type="caution">
    <text evidence="6">Lacks conserved residue(s) required for the propagation of feature annotation.</text>
</comment>
<dbReference type="InterPro" id="IPR036857">
    <property type="entry name" value="Thyroglobulin_1_sf"/>
</dbReference>
<dbReference type="AlphaFoldDB" id="A0A4W4F862"/>
<feature type="compositionally biased region" description="Low complexity" evidence="7">
    <location>
        <begin position="52"/>
        <end position="63"/>
    </location>
</feature>
<evidence type="ECO:0000313" key="9">
    <source>
        <dbReference type="Ensembl" id="ENSEEEP00000020962.2"/>
    </source>
</evidence>
<dbReference type="STRING" id="8005.ENSEEEP00000020962"/>